<dbReference type="RefSeq" id="WP_191320862.1">
    <property type="nucleotide sequence ID" value="NZ_BNCG01000027.1"/>
</dbReference>
<evidence type="ECO:0000313" key="1">
    <source>
        <dbReference type="EMBL" id="MFC3638314.1"/>
    </source>
</evidence>
<keyword evidence="2" id="KW-1185">Reference proteome</keyword>
<accession>A0ABV7UHW2</accession>
<organism evidence="1 2">
    <name type="scientific">Camelimonas fluminis</name>
    <dbReference type="NCBI Taxonomy" id="1576911"/>
    <lineage>
        <taxon>Bacteria</taxon>
        <taxon>Pseudomonadati</taxon>
        <taxon>Pseudomonadota</taxon>
        <taxon>Alphaproteobacteria</taxon>
        <taxon>Hyphomicrobiales</taxon>
        <taxon>Chelatococcaceae</taxon>
        <taxon>Camelimonas</taxon>
    </lineage>
</organism>
<name>A0ABV7UHW2_9HYPH</name>
<gene>
    <name evidence="1" type="ORF">ACFONL_13180</name>
</gene>
<sequence length="91" mass="10340">MASAPTGPVFYAFSLLSFIRLWNEGEHGISLSAAGNEIHLGHDLVQPLLYRHPAIIPMEISYNHQRDKFERAMIYSITDFNELQENSKPVP</sequence>
<comment type="caution">
    <text evidence="1">The sequence shown here is derived from an EMBL/GenBank/DDBJ whole genome shotgun (WGS) entry which is preliminary data.</text>
</comment>
<reference evidence="2" key="1">
    <citation type="journal article" date="2019" name="Int. J. Syst. Evol. Microbiol.">
        <title>The Global Catalogue of Microorganisms (GCM) 10K type strain sequencing project: providing services to taxonomists for standard genome sequencing and annotation.</title>
        <authorList>
            <consortium name="The Broad Institute Genomics Platform"/>
            <consortium name="The Broad Institute Genome Sequencing Center for Infectious Disease"/>
            <person name="Wu L."/>
            <person name="Ma J."/>
        </authorList>
    </citation>
    <scope>NUCLEOTIDE SEQUENCE [LARGE SCALE GENOMIC DNA]</scope>
    <source>
        <strain evidence="2">KCTC 42282</strain>
    </source>
</reference>
<protein>
    <submittedName>
        <fullName evidence="1">Uncharacterized protein</fullName>
    </submittedName>
</protein>
<dbReference type="EMBL" id="JBHRYC010000065">
    <property type="protein sequence ID" value="MFC3638314.1"/>
    <property type="molecule type" value="Genomic_DNA"/>
</dbReference>
<dbReference type="Proteomes" id="UP001595704">
    <property type="component" value="Unassembled WGS sequence"/>
</dbReference>
<evidence type="ECO:0000313" key="2">
    <source>
        <dbReference type="Proteomes" id="UP001595704"/>
    </source>
</evidence>
<proteinExistence type="predicted"/>